<accession>A0ACC2IQU3</accession>
<organism evidence="1 2">
    <name type="scientific">Boeremia exigua</name>
    <dbReference type="NCBI Taxonomy" id="749465"/>
    <lineage>
        <taxon>Eukaryota</taxon>
        <taxon>Fungi</taxon>
        <taxon>Dikarya</taxon>
        <taxon>Ascomycota</taxon>
        <taxon>Pezizomycotina</taxon>
        <taxon>Dothideomycetes</taxon>
        <taxon>Pleosporomycetidae</taxon>
        <taxon>Pleosporales</taxon>
        <taxon>Pleosporineae</taxon>
        <taxon>Didymellaceae</taxon>
        <taxon>Boeremia</taxon>
    </lineage>
</organism>
<proteinExistence type="predicted"/>
<evidence type="ECO:0000313" key="2">
    <source>
        <dbReference type="Proteomes" id="UP001153331"/>
    </source>
</evidence>
<reference evidence="1" key="1">
    <citation type="submission" date="2022-11" db="EMBL/GenBank/DDBJ databases">
        <title>Genome Sequence of Boeremia exigua.</title>
        <authorList>
            <person name="Buettner E."/>
        </authorList>
    </citation>
    <scope>NUCLEOTIDE SEQUENCE</scope>
    <source>
        <strain evidence="1">CU02</strain>
    </source>
</reference>
<evidence type="ECO:0000313" key="1">
    <source>
        <dbReference type="EMBL" id="KAJ8117520.1"/>
    </source>
</evidence>
<keyword evidence="2" id="KW-1185">Reference proteome</keyword>
<comment type="caution">
    <text evidence="1">The sequence shown here is derived from an EMBL/GenBank/DDBJ whole genome shotgun (WGS) entry which is preliminary data.</text>
</comment>
<protein>
    <submittedName>
        <fullName evidence="1">Uncharacterized protein</fullName>
    </submittedName>
</protein>
<name>A0ACC2IQU3_9PLEO</name>
<sequence>MFSLTSTATLHHVTHLPPSTTSARALACLHNHDLLIRLDPELAHYETLPSPPSAPDTKRYKVTDHMHTLPKGLWDTTVTFEAEITNTADGIEWVIRAPLGLVQRTTWRVVRRETLGEETGANVVEGEGEGELSLVEDVEIKANRMLVGTVKGKCETNWRGVHGSIPKTMASLFSQKIPPGMFIAQAIGLTASGYLLGQNAGLSLNAVPAVMQAPAPLAAKQWFTILTNGGFYGRPLAIMSGLATAYVAYNQDPSSLPFKLNVAAAILIPGIVPFTFAFIVPLNNKLEARMRQLESTSLEDKTVEAGVAEAETTHALIDRWGVLNLARAGLVAAGFLCTVVAALDKREVVGFGGVGLASGANRLG</sequence>
<gene>
    <name evidence="1" type="ORF">OPT61_g1283</name>
</gene>
<dbReference type="EMBL" id="JAPHNI010000049">
    <property type="protein sequence ID" value="KAJ8117520.1"/>
    <property type="molecule type" value="Genomic_DNA"/>
</dbReference>
<dbReference type="Proteomes" id="UP001153331">
    <property type="component" value="Unassembled WGS sequence"/>
</dbReference>